<dbReference type="NCBIfam" id="TIGR00879">
    <property type="entry name" value="SP"/>
    <property type="match status" value="1"/>
</dbReference>
<feature type="domain" description="Major facilitator superfamily (MFS) profile" evidence="10">
    <location>
        <begin position="54"/>
        <end position="490"/>
    </location>
</feature>
<evidence type="ECO:0000256" key="9">
    <source>
        <dbReference type="SAM" id="Phobius"/>
    </source>
</evidence>
<evidence type="ECO:0000256" key="1">
    <source>
        <dbReference type="ARBA" id="ARBA00004141"/>
    </source>
</evidence>
<protein>
    <recommendedName>
        <fullName evidence="10">Major facilitator superfamily (MFS) profile domain-containing protein</fullName>
    </recommendedName>
</protein>
<name>A0A084FWU3_PSEDA</name>
<dbReference type="InterPro" id="IPR020846">
    <property type="entry name" value="MFS_dom"/>
</dbReference>
<evidence type="ECO:0000313" key="11">
    <source>
        <dbReference type="EMBL" id="KEZ39555.1"/>
    </source>
</evidence>
<keyword evidence="3 7" id="KW-0813">Transport</keyword>
<evidence type="ECO:0000256" key="4">
    <source>
        <dbReference type="ARBA" id="ARBA00022692"/>
    </source>
</evidence>
<dbReference type="Proteomes" id="UP000028545">
    <property type="component" value="Unassembled WGS sequence"/>
</dbReference>
<proteinExistence type="inferred from homology"/>
<evidence type="ECO:0000256" key="8">
    <source>
        <dbReference type="SAM" id="MobiDB-lite"/>
    </source>
</evidence>
<evidence type="ECO:0000313" key="12">
    <source>
        <dbReference type="Proteomes" id="UP000028545"/>
    </source>
</evidence>
<dbReference type="GeneID" id="27728524"/>
<feature type="transmembrane region" description="Helical" evidence="9">
    <location>
        <begin position="92"/>
        <end position="114"/>
    </location>
</feature>
<dbReference type="InterPro" id="IPR005828">
    <property type="entry name" value="MFS_sugar_transport-like"/>
</dbReference>
<dbReference type="Gene3D" id="1.20.1250.20">
    <property type="entry name" value="MFS general substrate transporter like domains"/>
    <property type="match status" value="1"/>
</dbReference>
<dbReference type="HOGENOM" id="CLU_001265_30_3_1"/>
<dbReference type="VEuPathDB" id="FungiDB:SAPIO_CDS9452"/>
<feature type="transmembrane region" description="Helical" evidence="9">
    <location>
        <begin position="148"/>
        <end position="169"/>
    </location>
</feature>
<dbReference type="GO" id="GO:0005351">
    <property type="term" value="F:carbohydrate:proton symporter activity"/>
    <property type="evidence" value="ECO:0007669"/>
    <property type="project" value="TreeGrafter"/>
</dbReference>
<dbReference type="EMBL" id="JOWA01000143">
    <property type="protein sequence ID" value="KEZ39555.1"/>
    <property type="molecule type" value="Genomic_DNA"/>
</dbReference>
<evidence type="ECO:0000256" key="7">
    <source>
        <dbReference type="RuleBase" id="RU003346"/>
    </source>
</evidence>
<keyword evidence="12" id="KW-1185">Reference proteome</keyword>
<feature type="transmembrane region" description="Helical" evidence="9">
    <location>
        <begin position="212"/>
        <end position="233"/>
    </location>
</feature>
<dbReference type="RefSeq" id="XP_016639354.1">
    <property type="nucleotide sequence ID" value="XM_016790844.1"/>
</dbReference>
<dbReference type="InterPro" id="IPR036259">
    <property type="entry name" value="MFS_trans_sf"/>
</dbReference>
<dbReference type="AlphaFoldDB" id="A0A084FWU3"/>
<keyword evidence="6 9" id="KW-0472">Membrane</keyword>
<evidence type="ECO:0000256" key="5">
    <source>
        <dbReference type="ARBA" id="ARBA00022989"/>
    </source>
</evidence>
<dbReference type="PANTHER" id="PTHR48022">
    <property type="entry name" value="PLASTIDIC GLUCOSE TRANSPORTER 4"/>
    <property type="match status" value="1"/>
</dbReference>
<dbReference type="PANTHER" id="PTHR48022:SF28">
    <property type="entry name" value="MAJOR FACILITATOR SUPERFAMILY (MFS) PROFILE DOMAIN-CONTAINING PROTEIN-RELATED"/>
    <property type="match status" value="1"/>
</dbReference>
<feature type="region of interest" description="Disordered" evidence="8">
    <location>
        <begin position="1"/>
        <end position="24"/>
    </location>
</feature>
<organism evidence="11 12">
    <name type="scientific">Pseudallescheria apiosperma</name>
    <name type="common">Scedosporium apiospermum</name>
    <dbReference type="NCBI Taxonomy" id="563466"/>
    <lineage>
        <taxon>Eukaryota</taxon>
        <taxon>Fungi</taxon>
        <taxon>Dikarya</taxon>
        <taxon>Ascomycota</taxon>
        <taxon>Pezizomycotina</taxon>
        <taxon>Sordariomycetes</taxon>
        <taxon>Hypocreomycetidae</taxon>
        <taxon>Microascales</taxon>
        <taxon>Microascaceae</taxon>
        <taxon>Scedosporium</taxon>
    </lineage>
</organism>
<evidence type="ECO:0000259" key="10">
    <source>
        <dbReference type="PROSITE" id="PS50850"/>
    </source>
</evidence>
<keyword evidence="4 9" id="KW-0812">Transmembrane</keyword>
<comment type="similarity">
    <text evidence="2 7">Belongs to the major facilitator superfamily. Sugar transporter (TC 2.A.1.1) family.</text>
</comment>
<dbReference type="KEGG" id="sapo:SAPIO_CDS9452"/>
<feature type="transmembrane region" description="Helical" evidence="9">
    <location>
        <begin position="49"/>
        <end position="67"/>
    </location>
</feature>
<dbReference type="PRINTS" id="PR00171">
    <property type="entry name" value="SUGRTRNSPORT"/>
</dbReference>
<dbReference type="InterPro" id="IPR050360">
    <property type="entry name" value="MFS_Sugar_Transporters"/>
</dbReference>
<comment type="subcellular location">
    <subcellularLocation>
        <location evidence="1">Membrane</location>
        <topology evidence="1">Multi-pass membrane protein</topology>
    </subcellularLocation>
</comment>
<gene>
    <name evidence="11" type="ORF">SAPIO_CDS9452</name>
</gene>
<evidence type="ECO:0000256" key="2">
    <source>
        <dbReference type="ARBA" id="ARBA00010992"/>
    </source>
</evidence>
<dbReference type="SUPFAM" id="SSF103473">
    <property type="entry name" value="MFS general substrate transporter"/>
    <property type="match status" value="1"/>
</dbReference>
<accession>A0A084FWU3</accession>
<dbReference type="OrthoDB" id="6612291at2759"/>
<feature type="transmembrane region" description="Helical" evidence="9">
    <location>
        <begin position="403"/>
        <end position="424"/>
    </location>
</feature>
<keyword evidence="5 9" id="KW-1133">Transmembrane helix</keyword>
<dbReference type="Pfam" id="PF00083">
    <property type="entry name" value="Sugar_tr"/>
    <property type="match status" value="1"/>
</dbReference>
<comment type="caution">
    <text evidence="11">The sequence shown here is derived from an EMBL/GenBank/DDBJ whole genome shotgun (WGS) entry which is preliminary data.</text>
</comment>
<feature type="transmembrane region" description="Helical" evidence="9">
    <location>
        <begin position="371"/>
        <end position="391"/>
    </location>
</feature>
<feature type="transmembrane region" description="Helical" evidence="9">
    <location>
        <begin position="181"/>
        <end position="206"/>
    </location>
</feature>
<evidence type="ECO:0000256" key="3">
    <source>
        <dbReference type="ARBA" id="ARBA00022448"/>
    </source>
</evidence>
<sequence>MSEKLQSELVESNSDQASGRVESAPKTSVANVDVNAPRARYAFGYQGKTLMRTISTCGAIGFLLFGYDQGVLGGINTSQDFLDQMDNPSNSLLGTINAIYEIGCFVGAINVFLVGEKLGRRKCLYIGAVLMAIGAIIQATSFHVPQMIVGRIVCGWGNGFNTATTPLWVSELSPAKSRGRLVAVEGSLIAFGIVIACYFNIGMYYANGPVVWRTPIAAQLIFIIAQVALVVILPESPRWLSKHGRHQEAIDILAQLKGPNTPLDDPAVLSKKAEIDQVLSVEQADGPMRVKEYISSGPLKIRRRYLLAIGVQVMQQLSGINLLVYYFPHILTSDLGQSHATALQLAAGLAATYWVFSLIPWFWLDRISRRMPLIGGAIVCSFCFLIAAILQSSPTDGRIKASLAFFFLFEAVFAIGWLPVPWLYPAEIMPLRHRTQSAAIATAADWIFNYMIVQITPIMIGNIRWKSYLVFFVLNFCHGIIVFLFYHETSGRSLEEMDSMFLGDNDRVFVVDKKGKLLPGFRGRYDGKDEYDVAEVGQKN</sequence>
<dbReference type="InterPro" id="IPR003663">
    <property type="entry name" value="Sugar/inositol_transpt"/>
</dbReference>
<feature type="transmembrane region" description="Helical" evidence="9">
    <location>
        <begin position="468"/>
        <end position="487"/>
    </location>
</feature>
<dbReference type="GO" id="GO:0016020">
    <property type="term" value="C:membrane"/>
    <property type="evidence" value="ECO:0007669"/>
    <property type="project" value="UniProtKB-SubCell"/>
</dbReference>
<feature type="transmembrane region" description="Helical" evidence="9">
    <location>
        <begin position="123"/>
        <end position="142"/>
    </location>
</feature>
<evidence type="ECO:0000256" key="6">
    <source>
        <dbReference type="ARBA" id="ARBA00023136"/>
    </source>
</evidence>
<reference evidence="11 12" key="1">
    <citation type="journal article" date="2014" name="Genome Announc.">
        <title>Draft genome sequence of the pathogenic fungus Scedosporium apiospermum.</title>
        <authorList>
            <person name="Vandeputte P."/>
            <person name="Ghamrawi S."/>
            <person name="Rechenmann M."/>
            <person name="Iltis A."/>
            <person name="Giraud S."/>
            <person name="Fleury M."/>
            <person name="Thornton C."/>
            <person name="Delhaes L."/>
            <person name="Meyer W."/>
            <person name="Papon N."/>
            <person name="Bouchara J.P."/>
        </authorList>
    </citation>
    <scope>NUCLEOTIDE SEQUENCE [LARGE SCALE GENOMIC DNA]</scope>
    <source>
        <strain evidence="11 12">IHEM 14462</strain>
    </source>
</reference>
<dbReference type="FunFam" id="1.20.1250.20:FF:000090">
    <property type="entry name" value="MFS sugar transporter, putative"/>
    <property type="match status" value="1"/>
</dbReference>
<feature type="transmembrane region" description="Helical" evidence="9">
    <location>
        <begin position="342"/>
        <end position="364"/>
    </location>
</feature>
<feature type="transmembrane region" description="Helical" evidence="9">
    <location>
        <begin position="305"/>
        <end position="327"/>
    </location>
</feature>
<dbReference type="PROSITE" id="PS50850">
    <property type="entry name" value="MFS"/>
    <property type="match status" value="1"/>
</dbReference>